<evidence type="ECO:0000256" key="2">
    <source>
        <dbReference type="SAM" id="MobiDB-lite"/>
    </source>
</evidence>
<accession>A0A9K3EKE4</accession>
<evidence type="ECO:0000313" key="4">
    <source>
        <dbReference type="Proteomes" id="UP000215914"/>
    </source>
</evidence>
<feature type="coiled-coil region" evidence="1">
    <location>
        <begin position="277"/>
        <end position="304"/>
    </location>
</feature>
<sequence length="378" mass="41978">MHPDVILNELEPSESKLDGWLLKAITECPSRLRPFPEHLLVLTGVSVLWDKPDRDPVLLRDDQVMSTLDFINSYYTFDAVFGDAGATPGEDAIARKGKCRLDDEKYVNVPNVKGFTKAGSSKPSTLRSSCRLLKGPNQSSASEPVDLSDDIEVSDDQEVEAEGKSKKGKELPLGSHGKSREGSTDVNPGDVYVPDWSVKVCDSFRSSAVCEDVLTHFAPPMVWGSLAAMDDDSMISRMMMSDCNFASTLPEGVSRFCKRISTLPEGVSRFCKRMQEYEEFSKKRDKMKASLAVLKKEAEGFTEKEKTLLSKVADLTSKHEADLKEVKGRLEADRLQVKADKAALEVQWKAFLEEKEGLKASLAQATSDNQWLIEHGFQ</sequence>
<reference evidence="3" key="1">
    <citation type="journal article" date="2017" name="Nature">
        <title>The sunflower genome provides insights into oil metabolism, flowering and Asterid evolution.</title>
        <authorList>
            <person name="Badouin H."/>
            <person name="Gouzy J."/>
            <person name="Grassa C.J."/>
            <person name="Murat F."/>
            <person name="Staton S.E."/>
            <person name="Cottret L."/>
            <person name="Lelandais-Briere C."/>
            <person name="Owens G.L."/>
            <person name="Carrere S."/>
            <person name="Mayjonade B."/>
            <person name="Legrand L."/>
            <person name="Gill N."/>
            <person name="Kane N.C."/>
            <person name="Bowers J.E."/>
            <person name="Hubner S."/>
            <person name="Bellec A."/>
            <person name="Berard A."/>
            <person name="Berges H."/>
            <person name="Blanchet N."/>
            <person name="Boniface M.C."/>
            <person name="Brunel D."/>
            <person name="Catrice O."/>
            <person name="Chaidir N."/>
            <person name="Claudel C."/>
            <person name="Donnadieu C."/>
            <person name="Faraut T."/>
            <person name="Fievet G."/>
            <person name="Helmstetter N."/>
            <person name="King M."/>
            <person name="Knapp S.J."/>
            <person name="Lai Z."/>
            <person name="Le Paslier M.C."/>
            <person name="Lippi Y."/>
            <person name="Lorenzon L."/>
            <person name="Mandel J.R."/>
            <person name="Marage G."/>
            <person name="Marchand G."/>
            <person name="Marquand E."/>
            <person name="Bret-Mestries E."/>
            <person name="Morien E."/>
            <person name="Nambeesan S."/>
            <person name="Nguyen T."/>
            <person name="Pegot-Espagnet P."/>
            <person name="Pouilly N."/>
            <person name="Raftis F."/>
            <person name="Sallet E."/>
            <person name="Schiex T."/>
            <person name="Thomas J."/>
            <person name="Vandecasteele C."/>
            <person name="Vares D."/>
            <person name="Vear F."/>
            <person name="Vautrin S."/>
            <person name="Crespi M."/>
            <person name="Mangin B."/>
            <person name="Burke J.M."/>
            <person name="Salse J."/>
            <person name="Munos S."/>
            <person name="Vincourt P."/>
            <person name="Rieseberg L.H."/>
            <person name="Langlade N.B."/>
        </authorList>
    </citation>
    <scope>NUCLEOTIDE SEQUENCE</scope>
    <source>
        <tissue evidence="3">Leaves</tissue>
    </source>
</reference>
<feature type="region of interest" description="Disordered" evidence="2">
    <location>
        <begin position="117"/>
        <end position="188"/>
    </location>
</feature>
<feature type="compositionally biased region" description="Basic and acidic residues" evidence="2">
    <location>
        <begin position="161"/>
        <end position="170"/>
    </location>
</feature>
<comment type="caution">
    <text evidence="3">The sequence shown here is derived from an EMBL/GenBank/DDBJ whole genome shotgun (WGS) entry which is preliminary data.</text>
</comment>
<dbReference type="Proteomes" id="UP000215914">
    <property type="component" value="Unassembled WGS sequence"/>
</dbReference>
<protein>
    <submittedName>
        <fullName evidence="3">Uncharacterized protein</fullName>
    </submittedName>
</protein>
<organism evidence="3 4">
    <name type="scientific">Helianthus annuus</name>
    <name type="common">Common sunflower</name>
    <dbReference type="NCBI Taxonomy" id="4232"/>
    <lineage>
        <taxon>Eukaryota</taxon>
        <taxon>Viridiplantae</taxon>
        <taxon>Streptophyta</taxon>
        <taxon>Embryophyta</taxon>
        <taxon>Tracheophyta</taxon>
        <taxon>Spermatophyta</taxon>
        <taxon>Magnoliopsida</taxon>
        <taxon>eudicotyledons</taxon>
        <taxon>Gunneridae</taxon>
        <taxon>Pentapetalae</taxon>
        <taxon>asterids</taxon>
        <taxon>campanulids</taxon>
        <taxon>Asterales</taxon>
        <taxon>Asteraceae</taxon>
        <taxon>Asteroideae</taxon>
        <taxon>Heliantheae alliance</taxon>
        <taxon>Heliantheae</taxon>
        <taxon>Helianthus</taxon>
    </lineage>
</organism>
<name>A0A9K3EKE4_HELAN</name>
<keyword evidence="1" id="KW-0175">Coiled coil</keyword>
<gene>
    <name evidence="3" type="ORF">HanXRQr2_Chr13g0590861</name>
</gene>
<keyword evidence="4" id="KW-1185">Reference proteome</keyword>
<dbReference type="EMBL" id="MNCJ02000328">
    <property type="protein sequence ID" value="KAF5773644.1"/>
    <property type="molecule type" value="Genomic_DNA"/>
</dbReference>
<dbReference type="Gramene" id="mRNA:HanXRQr2_Chr13g0590861">
    <property type="protein sequence ID" value="mRNA:HanXRQr2_Chr13g0590861"/>
    <property type="gene ID" value="HanXRQr2_Chr13g0590861"/>
</dbReference>
<dbReference type="AlphaFoldDB" id="A0A9K3EKE4"/>
<feature type="compositionally biased region" description="Polar residues" evidence="2">
    <location>
        <begin position="118"/>
        <end position="128"/>
    </location>
</feature>
<evidence type="ECO:0000256" key="1">
    <source>
        <dbReference type="SAM" id="Coils"/>
    </source>
</evidence>
<evidence type="ECO:0000313" key="3">
    <source>
        <dbReference type="EMBL" id="KAF5773644.1"/>
    </source>
</evidence>
<proteinExistence type="predicted"/>
<feature type="compositionally biased region" description="Acidic residues" evidence="2">
    <location>
        <begin position="146"/>
        <end position="160"/>
    </location>
</feature>
<reference evidence="3" key="2">
    <citation type="submission" date="2020-06" db="EMBL/GenBank/DDBJ databases">
        <title>Helianthus annuus Genome sequencing and assembly Release 2.</title>
        <authorList>
            <person name="Gouzy J."/>
            <person name="Langlade N."/>
            <person name="Munos S."/>
        </authorList>
    </citation>
    <scope>NUCLEOTIDE SEQUENCE</scope>
    <source>
        <tissue evidence="3">Leaves</tissue>
    </source>
</reference>